<dbReference type="SUPFAM" id="SSF63825">
    <property type="entry name" value="YWTD domain"/>
    <property type="match status" value="1"/>
</dbReference>
<dbReference type="KEGG" id="ngr:NAEGRDRAFT_68174"/>
<dbReference type="RefSeq" id="XP_002676524.1">
    <property type="nucleotide sequence ID" value="XM_002676478.1"/>
</dbReference>
<sequence>MSSLDSSSSLSERKLNKQEDCSKIILFDFVCNSQSSLHSDKARNDHHQLLSLLKKKISTPKGVSFPLATYSSIDAVQSLPTDFFSYEVKILYKYNAILLGGNNKTFYLLDIDTRKVKQIIAVEGLRGNCFHVEECAIDGQDYIYVTSCNLIKYNLTMLIQGKSSHECLVWRSDYQLPNSWGVANFKNDVYVCDFEKGLLRFEKSNGKFISLNRGNGMYGVAFTPEDEMILSHADHFEQRLEIHTMNQNGEWILRNVKKNSETNIFMDPYSIFYEPITQYIYVSDCTNGKIVVLDKLSLNVVKNIEGLSMNYAIGVDKRNGNLYVCTGNGGTLHWIH</sequence>
<name>D2VHD1_NAEGR</name>
<evidence type="ECO:0000313" key="1">
    <source>
        <dbReference type="EMBL" id="EFC43780.1"/>
    </source>
</evidence>
<dbReference type="InParanoid" id="D2VHD1"/>
<accession>D2VHD1</accession>
<proteinExistence type="predicted"/>
<dbReference type="InterPro" id="IPR011042">
    <property type="entry name" value="6-blade_b-propeller_TolB-like"/>
</dbReference>
<dbReference type="AlphaFoldDB" id="D2VHD1"/>
<reference evidence="1 2" key="1">
    <citation type="journal article" date="2010" name="Cell">
        <title>The genome of Naegleria gruberi illuminates early eukaryotic versatility.</title>
        <authorList>
            <person name="Fritz-Laylin L.K."/>
            <person name="Prochnik S.E."/>
            <person name="Ginger M.L."/>
            <person name="Dacks J.B."/>
            <person name="Carpenter M.L."/>
            <person name="Field M.C."/>
            <person name="Kuo A."/>
            <person name="Paredez A."/>
            <person name="Chapman J."/>
            <person name="Pham J."/>
            <person name="Shu S."/>
            <person name="Neupane R."/>
            <person name="Cipriano M."/>
            <person name="Mancuso J."/>
            <person name="Tu H."/>
            <person name="Salamov A."/>
            <person name="Lindquist E."/>
            <person name="Shapiro H."/>
            <person name="Lucas S."/>
            <person name="Grigoriev I.V."/>
            <person name="Cande W.Z."/>
            <person name="Fulton C."/>
            <person name="Rokhsar D.S."/>
            <person name="Dawson S.C."/>
        </authorList>
    </citation>
    <scope>NUCLEOTIDE SEQUENCE [LARGE SCALE GENOMIC DNA]</scope>
    <source>
        <strain evidence="1 2">NEG-M</strain>
    </source>
</reference>
<evidence type="ECO:0000313" key="2">
    <source>
        <dbReference type="Proteomes" id="UP000006671"/>
    </source>
</evidence>
<dbReference type="VEuPathDB" id="AmoebaDB:NAEGRDRAFT_68174"/>
<dbReference type="Gene3D" id="2.120.10.30">
    <property type="entry name" value="TolB, C-terminal domain"/>
    <property type="match status" value="1"/>
</dbReference>
<dbReference type="EMBL" id="GG738871">
    <property type="protein sequence ID" value="EFC43780.1"/>
    <property type="molecule type" value="Genomic_DNA"/>
</dbReference>
<protein>
    <submittedName>
        <fullName evidence="1">Predicted protein</fullName>
    </submittedName>
</protein>
<dbReference type="Proteomes" id="UP000006671">
    <property type="component" value="Unassembled WGS sequence"/>
</dbReference>
<gene>
    <name evidence="1" type="ORF">NAEGRDRAFT_68174</name>
</gene>
<keyword evidence="2" id="KW-1185">Reference proteome</keyword>
<dbReference type="GeneID" id="8847719"/>
<organism evidence="2">
    <name type="scientific">Naegleria gruberi</name>
    <name type="common">Amoeba</name>
    <dbReference type="NCBI Taxonomy" id="5762"/>
    <lineage>
        <taxon>Eukaryota</taxon>
        <taxon>Discoba</taxon>
        <taxon>Heterolobosea</taxon>
        <taxon>Tetramitia</taxon>
        <taxon>Eutetramitia</taxon>
        <taxon>Vahlkampfiidae</taxon>
        <taxon>Naegleria</taxon>
    </lineage>
</organism>